<dbReference type="Proteomes" id="UP000177751">
    <property type="component" value="Unassembled WGS sequence"/>
</dbReference>
<dbReference type="AlphaFoldDB" id="A0A1G2JDE2"/>
<proteinExistence type="predicted"/>
<protein>
    <submittedName>
        <fullName evidence="1">Uncharacterized protein</fullName>
    </submittedName>
</protein>
<evidence type="ECO:0000313" key="1">
    <source>
        <dbReference type="EMBL" id="OGZ84298.1"/>
    </source>
</evidence>
<reference evidence="1 2" key="1">
    <citation type="journal article" date="2016" name="Nat. Commun.">
        <title>Thousands of microbial genomes shed light on interconnected biogeochemical processes in an aquifer system.</title>
        <authorList>
            <person name="Anantharaman K."/>
            <person name="Brown C.T."/>
            <person name="Hug L.A."/>
            <person name="Sharon I."/>
            <person name="Castelle C.J."/>
            <person name="Probst A.J."/>
            <person name="Thomas B.C."/>
            <person name="Singh A."/>
            <person name="Wilkins M.J."/>
            <person name="Karaoz U."/>
            <person name="Brodie E.L."/>
            <person name="Williams K.H."/>
            <person name="Hubbard S.S."/>
            <person name="Banfield J.F."/>
        </authorList>
    </citation>
    <scope>NUCLEOTIDE SEQUENCE [LARGE SCALE GENOMIC DNA]</scope>
</reference>
<dbReference type="EMBL" id="MHPP01000019">
    <property type="protein sequence ID" value="OGZ84298.1"/>
    <property type="molecule type" value="Genomic_DNA"/>
</dbReference>
<comment type="caution">
    <text evidence="1">The sequence shown here is derived from an EMBL/GenBank/DDBJ whole genome shotgun (WGS) entry which is preliminary data.</text>
</comment>
<dbReference type="STRING" id="1802229.A2401_02625"/>
<organism evidence="1 2">
    <name type="scientific">Candidatus Staskawiczbacteria bacterium RIFOXYC1_FULL_38_18</name>
    <dbReference type="NCBI Taxonomy" id="1802229"/>
    <lineage>
        <taxon>Bacteria</taxon>
        <taxon>Candidatus Staskawicziibacteriota</taxon>
    </lineage>
</organism>
<name>A0A1G2JDE2_9BACT</name>
<evidence type="ECO:0000313" key="2">
    <source>
        <dbReference type="Proteomes" id="UP000177751"/>
    </source>
</evidence>
<sequence>MKAKQVLQGLNKAPYLYHRFVYENIVLPLKVGRAKLSVSRDRQTGRLKASFKNRRFSFKWSDKIKKWVS</sequence>
<accession>A0A1G2JDE2</accession>
<gene>
    <name evidence="1" type="ORF">A2401_02625</name>
</gene>